<dbReference type="EMBL" id="JAUCMV010000002">
    <property type="protein sequence ID" value="KAK0421386.1"/>
    <property type="molecule type" value="Genomic_DNA"/>
</dbReference>
<comment type="caution">
    <text evidence="2">The sequence shown here is derived from an EMBL/GenBank/DDBJ whole genome shotgun (WGS) entry which is preliminary data.</text>
</comment>
<gene>
    <name evidence="2" type="ORF">QR680_015209</name>
</gene>
<feature type="compositionally biased region" description="Polar residues" evidence="1">
    <location>
        <begin position="95"/>
        <end position="116"/>
    </location>
</feature>
<proteinExistence type="predicted"/>
<dbReference type="AlphaFoldDB" id="A0AA39IBJ2"/>
<feature type="compositionally biased region" description="Acidic residues" evidence="1">
    <location>
        <begin position="51"/>
        <end position="63"/>
    </location>
</feature>
<evidence type="ECO:0000313" key="2">
    <source>
        <dbReference type="EMBL" id="KAK0421386.1"/>
    </source>
</evidence>
<feature type="compositionally biased region" description="Acidic residues" evidence="1">
    <location>
        <begin position="244"/>
        <end position="253"/>
    </location>
</feature>
<reference evidence="2" key="1">
    <citation type="submission" date="2023-06" db="EMBL/GenBank/DDBJ databases">
        <title>Genomic analysis of the entomopathogenic nematode Steinernema hermaphroditum.</title>
        <authorList>
            <person name="Schwarz E.M."/>
            <person name="Heppert J.K."/>
            <person name="Baniya A."/>
            <person name="Schwartz H.T."/>
            <person name="Tan C.-H."/>
            <person name="Antoshechkin I."/>
            <person name="Sternberg P.W."/>
            <person name="Goodrich-Blair H."/>
            <person name="Dillman A.R."/>
        </authorList>
    </citation>
    <scope>NUCLEOTIDE SEQUENCE</scope>
    <source>
        <strain evidence="2">PS9179</strain>
        <tissue evidence="2">Whole animal</tissue>
    </source>
</reference>
<protein>
    <submittedName>
        <fullName evidence="2">Uncharacterized protein</fullName>
    </submittedName>
</protein>
<feature type="region of interest" description="Disordered" evidence="1">
    <location>
        <begin position="226"/>
        <end position="253"/>
    </location>
</feature>
<sequence length="253" mass="28411">MALMENSTHVVRPFKCSISSTLPPTPEVPSVVVPSLTLETSETIETIPTDDPNENAETSDDIANESSRIPRIMKKSPRGDPKSTRRAPSCLRYPTSPQDGSVKLSSENTSCSTASGGSEKKPKWRWWHMFTGTPKYANQKVRKNYSNVVNENCGRQHTDKIVASDLIIANVQTDQNNPFIPCKPREALDSIKCDFGDRSSVFNHEWEDEIKRTVKTAKLDVLVYHGPKNQREKNPRRLAKSDVVNDEADEEIK</sequence>
<evidence type="ECO:0000313" key="3">
    <source>
        <dbReference type="Proteomes" id="UP001175271"/>
    </source>
</evidence>
<name>A0AA39IBJ2_9BILA</name>
<feature type="region of interest" description="Disordered" evidence="1">
    <location>
        <begin position="42"/>
        <end position="120"/>
    </location>
</feature>
<dbReference type="Proteomes" id="UP001175271">
    <property type="component" value="Unassembled WGS sequence"/>
</dbReference>
<keyword evidence="3" id="KW-1185">Reference proteome</keyword>
<evidence type="ECO:0000256" key="1">
    <source>
        <dbReference type="SAM" id="MobiDB-lite"/>
    </source>
</evidence>
<accession>A0AA39IBJ2</accession>
<organism evidence="2 3">
    <name type="scientific">Steinernema hermaphroditum</name>
    <dbReference type="NCBI Taxonomy" id="289476"/>
    <lineage>
        <taxon>Eukaryota</taxon>
        <taxon>Metazoa</taxon>
        <taxon>Ecdysozoa</taxon>
        <taxon>Nematoda</taxon>
        <taxon>Chromadorea</taxon>
        <taxon>Rhabditida</taxon>
        <taxon>Tylenchina</taxon>
        <taxon>Panagrolaimomorpha</taxon>
        <taxon>Strongyloidoidea</taxon>
        <taxon>Steinernematidae</taxon>
        <taxon>Steinernema</taxon>
    </lineage>
</organism>